<accession>X1CHT5</accession>
<evidence type="ECO:0000313" key="1">
    <source>
        <dbReference type="EMBL" id="GAH07876.1"/>
    </source>
</evidence>
<dbReference type="EMBL" id="BART01030845">
    <property type="protein sequence ID" value="GAH07876.1"/>
    <property type="molecule type" value="Genomic_DNA"/>
</dbReference>
<name>X1CHT5_9ZZZZ</name>
<feature type="non-terminal residue" evidence="1">
    <location>
        <position position="1"/>
    </location>
</feature>
<reference evidence="1" key="1">
    <citation type="journal article" date="2014" name="Front. Microbiol.">
        <title>High frequency of phylogenetically diverse reductive dehalogenase-homologous genes in deep subseafloor sedimentary metagenomes.</title>
        <authorList>
            <person name="Kawai M."/>
            <person name="Futagami T."/>
            <person name="Toyoda A."/>
            <person name="Takaki Y."/>
            <person name="Nishi S."/>
            <person name="Hori S."/>
            <person name="Arai W."/>
            <person name="Tsubouchi T."/>
            <person name="Morono Y."/>
            <person name="Uchiyama I."/>
            <person name="Ito T."/>
            <person name="Fujiyama A."/>
            <person name="Inagaki F."/>
            <person name="Takami H."/>
        </authorList>
    </citation>
    <scope>NUCLEOTIDE SEQUENCE</scope>
    <source>
        <strain evidence="1">Expedition CK06-06</strain>
    </source>
</reference>
<organism evidence="1">
    <name type="scientific">marine sediment metagenome</name>
    <dbReference type="NCBI Taxonomy" id="412755"/>
    <lineage>
        <taxon>unclassified sequences</taxon>
        <taxon>metagenomes</taxon>
        <taxon>ecological metagenomes</taxon>
    </lineage>
</organism>
<gene>
    <name evidence="1" type="ORF">S01H4_53726</name>
</gene>
<protein>
    <submittedName>
        <fullName evidence="1">Uncharacterized protein</fullName>
    </submittedName>
</protein>
<sequence>PAYVTIEAASAPPSILQTPSRSSLLTLAIVKKQIPDSTPPSTIITSTRLEKASSVSIIFY</sequence>
<comment type="caution">
    <text evidence="1">The sequence shown here is derived from an EMBL/GenBank/DDBJ whole genome shotgun (WGS) entry which is preliminary data.</text>
</comment>
<dbReference type="AlphaFoldDB" id="X1CHT5"/>
<proteinExistence type="predicted"/>